<reference evidence="3" key="1">
    <citation type="submission" date="2018-11" db="EMBL/GenBank/DDBJ databases">
        <title>The first complete genome sequence of Mycoplasma iowae strain 695.</title>
        <authorList>
            <person name="Ghanem M."/>
            <person name="El-Gazzar M."/>
        </authorList>
    </citation>
    <scope>NUCLEOTIDE SEQUENCE [LARGE SCALE GENOMIC DNA]</scope>
    <source>
        <strain evidence="3">695</strain>
    </source>
</reference>
<dbReference type="Proteomes" id="UP000464283">
    <property type="component" value="Chromosome"/>
</dbReference>
<dbReference type="PANTHER" id="PTHR43694:SF1">
    <property type="entry name" value="RIBONUCLEASE J"/>
    <property type="match status" value="1"/>
</dbReference>
<dbReference type="GO" id="GO:0046872">
    <property type="term" value="F:metal ion binding"/>
    <property type="evidence" value="ECO:0007669"/>
    <property type="project" value="InterPro"/>
</dbReference>
<dbReference type="GO" id="GO:0003723">
    <property type="term" value="F:RNA binding"/>
    <property type="evidence" value="ECO:0007669"/>
    <property type="project" value="InterPro"/>
</dbReference>
<dbReference type="NCBIfam" id="TIGR00649">
    <property type="entry name" value="MG423"/>
    <property type="match status" value="1"/>
</dbReference>
<feature type="compositionally biased region" description="Basic and acidic residues" evidence="1">
    <location>
        <begin position="146"/>
        <end position="164"/>
    </location>
</feature>
<dbReference type="GeneID" id="96867048"/>
<dbReference type="PANTHER" id="PTHR43694">
    <property type="entry name" value="RIBONUCLEASE J"/>
    <property type="match status" value="1"/>
</dbReference>
<gene>
    <name evidence="2" type="ORF">EER00_02475</name>
</gene>
<evidence type="ECO:0000256" key="1">
    <source>
        <dbReference type="SAM" id="MobiDB-lite"/>
    </source>
</evidence>
<dbReference type="CDD" id="cd07714">
    <property type="entry name" value="RNaseJ_MBL-fold"/>
    <property type="match status" value="1"/>
</dbReference>
<proteinExistence type="predicted"/>
<dbReference type="KEGG" id="miw:EER00_02475"/>
<dbReference type="SUPFAM" id="SSF56281">
    <property type="entry name" value="Metallo-hydrolase/oxidoreductase"/>
    <property type="match status" value="1"/>
</dbReference>
<feature type="compositionally biased region" description="Basic and acidic residues" evidence="1">
    <location>
        <begin position="93"/>
        <end position="103"/>
    </location>
</feature>
<dbReference type="Pfam" id="PF17770">
    <property type="entry name" value="RNase_J_C"/>
    <property type="match status" value="1"/>
</dbReference>
<organism evidence="2 3">
    <name type="scientific">Malacoplasma iowae 695</name>
    <dbReference type="NCBI Taxonomy" id="1048830"/>
    <lineage>
        <taxon>Bacteria</taxon>
        <taxon>Bacillati</taxon>
        <taxon>Mycoplasmatota</taxon>
        <taxon>Mycoplasmoidales</taxon>
        <taxon>Mycoplasmoidaceae</taxon>
        <taxon>Malacoplasma</taxon>
    </lineage>
</organism>
<feature type="region of interest" description="Disordered" evidence="1">
    <location>
        <begin position="1"/>
        <end position="115"/>
    </location>
</feature>
<accession>A0A6P1LFM9</accession>
<dbReference type="Gene3D" id="3.40.50.10710">
    <property type="entry name" value="Metallo-hydrolase/oxidoreductase"/>
    <property type="match status" value="1"/>
</dbReference>
<feature type="region of interest" description="Disordered" evidence="1">
    <location>
        <begin position="146"/>
        <end position="173"/>
    </location>
</feature>
<dbReference type="InterPro" id="IPR004613">
    <property type="entry name" value="RNase_J"/>
</dbReference>
<dbReference type="InterPro" id="IPR055132">
    <property type="entry name" value="RNase_J_b_CASP"/>
</dbReference>
<dbReference type="InterPro" id="IPR001279">
    <property type="entry name" value="Metallo-B-lactamas"/>
</dbReference>
<feature type="compositionally biased region" description="Acidic residues" evidence="1">
    <location>
        <begin position="16"/>
        <end position="38"/>
    </location>
</feature>
<dbReference type="InterPro" id="IPR042173">
    <property type="entry name" value="RNase_J_2"/>
</dbReference>
<dbReference type="Gene3D" id="3.60.15.10">
    <property type="entry name" value="Ribonuclease Z/Hydroxyacylglutathione hydrolase-like"/>
    <property type="match status" value="1"/>
</dbReference>
<sequence length="872" mass="100655">MYNNKNFLYSFSNSDNDFDDDNENSEIEIDENEMDEEVEKILSGIEDDEDEEEHQLDQEFHLDNNANEFNSSDDSYNDNELDDDEVEEILASNKEDLKPKKEKDDDDFITNQNELTSVVDNFESTTNEYELDSDEAEEIINKNKIELQKQNKKTEQFDNDHYNESDSEEDYSNEYDLDVDDIHEEYNIEDDQDINYDDYKFSNEYDNDENNVSQEEQINFNDEDSDDFESQETKIEFPINQESFDEIKNEEQNLDKKEYFNKKPNTKTIVKNNENGFKNNNFENKEQQKNVVSIVPPEEAVNYNYNNEFIIDNKNTNQKDSTYIFALGGLDEIGKNTYVIEHNEETIVVDSGIKFASSDMLGFNGIIPNFDYFKENNQKINYLFITHGHEDHIGGIPYLLQEVEVEKIYAPLLAAELIKRRLSEFKEIKVPEILTFSDDTIVNSKYFNIDFFRVCHSIPDCFGLCIQTPNGNIVSAGDYRFDFGKYTDDTNIHKIVEMSNRNVDVFLAESTNSDSPGFSETEDNIIKNIEYLIKISTGRVFVATFASNLGRIETIIEKAINLNRKICIMGRSMEANIKTSRKVGYLKLNDTDLISSKEIQSTPDNEVLVVLTGSQGEEMAALNLMAEGRYQKVPLKPQDTIILSSNPIPGNFKSVELLVNKLFKLGVNVIQHSPNYKIHASGHATKQEQQMMMKLVNAKYVVPIHGESKMLKSMKNNAIDIGYDPENIFILRNGQKIELKNHVLTPTKQCIDASAILIDKKLTSKKTLKLIEDRRWLSEDGVFNVIILKDKTNNVLCLNPMINTRGCFYAKQSAPLIAKMSYSIKDEIEKQLKSNPSITDNEITDIVRKTIHFFIWKNKKKRPVVLTTIFER</sequence>
<name>A0A6P1LFM9_MALIO</name>
<evidence type="ECO:0000313" key="3">
    <source>
        <dbReference type="Proteomes" id="UP000464283"/>
    </source>
</evidence>
<dbReference type="InterPro" id="IPR036866">
    <property type="entry name" value="RibonucZ/Hydroxyglut_hydro"/>
</dbReference>
<dbReference type="InterPro" id="IPR011108">
    <property type="entry name" value="RMMBL"/>
</dbReference>
<evidence type="ECO:0000313" key="2">
    <source>
        <dbReference type="EMBL" id="QHG90289.2"/>
    </source>
</evidence>
<dbReference type="InterPro" id="IPR041636">
    <property type="entry name" value="RNase_J_C"/>
</dbReference>
<dbReference type="RefSeq" id="WP_004024890.1">
    <property type="nucleotide sequence ID" value="NZ_AGFP01000019.1"/>
</dbReference>
<dbReference type="Pfam" id="PF00753">
    <property type="entry name" value="Lactamase_B"/>
    <property type="match status" value="1"/>
</dbReference>
<feature type="compositionally biased region" description="Acidic residues" evidence="1">
    <location>
        <begin position="75"/>
        <end position="88"/>
    </location>
</feature>
<feature type="compositionally biased region" description="Acidic residues" evidence="1">
    <location>
        <begin position="45"/>
        <end position="54"/>
    </location>
</feature>
<protein>
    <submittedName>
        <fullName evidence="2">RNase J family beta-CASP ribonuclease</fullName>
    </submittedName>
</protein>
<dbReference type="AlphaFoldDB" id="A0A6P1LFM9"/>
<dbReference type="Pfam" id="PF07521">
    <property type="entry name" value="RMMBL"/>
    <property type="match status" value="1"/>
</dbReference>
<dbReference type="EMBL" id="CP033512">
    <property type="protein sequence ID" value="QHG90289.2"/>
    <property type="molecule type" value="Genomic_DNA"/>
</dbReference>
<dbReference type="Pfam" id="PF22505">
    <property type="entry name" value="RNase_J_b_CASP"/>
    <property type="match status" value="1"/>
</dbReference>
<dbReference type="SMART" id="SM00849">
    <property type="entry name" value="Lactamase_B"/>
    <property type="match status" value="1"/>
</dbReference>
<dbReference type="Gene3D" id="3.10.20.580">
    <property type="match status" value="1"/>
</dbReference>